<protein>
    <submittedName>
        <fullName evidence="1">Uncharacterized protein</fullName>
    </submittedName>
</protein>
<dbReference type="EMBL" id="CP084166">
    <property type="protein sequence ID" value="UJG40392.1"/>
    <property type="molecule type" value="Genomic_DNA"/>
</dbReference>
<organism evidence="1">
    <name type="scientific">Candidatus Heimdallarchaeum aukensis</name>
    <dbReference type="NCBI Taxonomy" id="2876573"/>
    <lineage>
        <taxon>Archaea</taxon>
        <taxon>Promethearchaeati</taxon>
        <taxon>Candidatus Heimdallarchaeota</taxon>
        <taxon>Candidatus Heimdallarchaeia (ex Rinke et al. 2021) (nom. nud.)</taxon>
        <taxon>Candidatus Heimdallarchaeales</taxon>
        <taxon>Candidatus Heimdallarchaeaceae</taxon>
        <taxon>Candidatus Heimdallarchaeum</taxon>
    </lineage>
</organism>
<sequence>MENCSLSSKDMIKLYLEVEKVARFYGKIRLVVNDKLKADLKGEEKTNCGQFPANSKKFQKYWGLFKELNMNTKKINKSYKTISIPKEEYNNLKNNNNKLKYQRFNVLRDYFAIKRIQTLPPEKKEQIIITLGYRDILPPNVEMKTSNENLIKIIENTEDYLIYFNLESEFAFRMIFRHFLCSFLFNELNLFPDKEIHILKRNSLKSKNKNNKAISNRLIIYKSDKKNFELISETTYQNLLKLVDDTQLHQKLMKIHLDFERNKEGI</sequence>
<dbReference type="Proteomes" id="UP001201020">
    <property type="component" value="Chromosome"/>
</dbReference>
<evidence type="ECO:0000313" key="1">
    <source>
        <dbReference type="EMBL" id="UJG40392.1"/>
    </source>
</evidence>
<dbReference type="AlphaFoldDB" id="A0A9Y1FK86"/>
<name>A0A9Y1FK86_9ARCH</name>
<accession>A0A9Y1FK86</accession>
<gene>
    <name evidence="1" type="ORF">K9W45_11190</name>
</gene>
<reference evidence="1" key="1">
    <citation type="journal article" date="2022" name="Nat. Microbiol.">
        <title>Unique mobile elements and scalable gene flow at the prokaryote-eukaryote boundary revealed by circularized Asgard archaea genomes.</title>
        <authorList>
            <person name="Wu F."/>
            <person name="Speth D.R."/>
            <person name="Philosof A."/>
            <person name="Cremiere A."/>
            <person name="Narayanan A."/>
            <person name="Barco R.A."/>
            <person name="Connon S.A."/>
            <person name="Amend J.P."/>
            <person name="Antoshechkin I.A."/>
            <person name="Orphan V.J."/>
        </authorList>
    </citation>
    <scope>NUCLEOTIDE SEQUENCE</scope>
    <source>
        <strain evidence="1">PM71</strain>
    </source>
</reference>
<proteinExistence type="predicted"/>